<dbReference type="SUPFAM" id="SSF52091">
    <property type="entry name" value="SpoIIaa-like"/>
    <property type="match status" value="1"/>
</dbReference>
<dbReference type="Gene3D" id="1.10.10.10">
    <property type="entry name" value="Winged helix-like DNA-binding domain superfamily/Winged helix DNA-binding domain"/>
    <property type="match status" value="2"/>
</dbReference>
<dbReference type="Gene3D" id="1.20.120.1810">
    <property type="match status" value="1"/>
</dbReference>
<dbReference type="Pfam" id="PF04539">
    <property type="entry name" value="Sigma70_r3"/>
    <property type="match status" value="1"/>
</dbReference>
<dbReference type="PRINTS" id="PR00046">
    <property type="entry name" value="SIGMA70FCT"/>
</dbReference>
<dbReference type="InterPro" id="IPR007624">
    <property type="entry name" value="RNA_pol_sigma70_r3"/>
</dbReference>
<dbReference type="InterPro" id="IPR013324">
    <property type="entry name" value="RNA_pol_sigma_r3/r4-like"/>
</dbReference>
<sequence length="374" mass="41192">MSAHTDTSRWQDLDELAERYAAELRRCEGPRARRLRDETIRAMLPMADRLARRYRYSPQSAEDVRQVARLGLVKAVERFDPARGSFTAYAVSIILGEIKRHFRDHGWSVHVPRRLQELALVVGRAQEELVHELHRRPTDAELADRCGIDVADVRAARVCGAGHQAASLNRPVGDGSEELGDLYGGVDPGAELVADQVTLAGLLERLPARDRRILAMRFHGDRTQSAIADELGISQMHVSRLISRALGWLREGLLSDSTPPWPGEADPETSPLTVVTRRRPGGRLSIRVFGEVDRDNADRLRTAVLAVIAHLSPGTSIVLDLSRMPMLDAAGVAALLAVHEAARVRGVRVRAAGLQPIVRRIAEIAGLRALLAED</sequence>
<dbReference type="CDD" id="cd06171">
    <property type="entry name" value="Sigma70_r4"/>
    <property type="match status" value="1"/>
</dbReference>
<dbReference type="InterPro" id="IPR058548">
    <property type="entry name" value="MlaB-like_STAS"/>
</dbReference>
<dbReference type="InterPro" id="IPR007627">
    <property type="entry name" value="RNA_pol_sigma70_r2"/>
</dbReference>
<keyword evidence="1" id="KW-0805">Transcription regulation</keyword>
<protein>
    <submittedName>
        <fullName evidence="6">Sigma-70 family RNA polymerase sigma factor</fullName>
    </submittedName>
</protein>
<keyword evidence="4" id="KW-0804">Transcription</keyword>
<comment type="caution">
    <text evidence="6">The sequence shown here is derived from an EMBL/GenBank/DDBJ whole genome shotgun (WGS) entry which is preliminary data.</text>
</comment>
<dbReference type="NCBIfam" id="TIGR02937">
    <property type="entry name" value="sigma70-ECF"/>
    <property type="match status" value="1"/>
</dbReference>
<dbReference type="InterPro" id="IPR000943">
    <property type="entry name" value="RNA_pol_sigma70"/>
</dbReference>
<dbReference type="InterPro" id="IPR036388">
    <property type="entry name" value="WH-like_DNA-bd_sf"/>
</dbReference>
<dbReference type="RefSeq" id="WP_378964413.1">
    <property type="nucleotide sequence ID" value="NZ_JBHTBJ010000001.1"/>
</dbReference>
<dbReference type="InterPro" id="IPR014284">
    <property type="entry name" value="RNA_pol_sigma-70_dom"/>
</dbReference>
<keyword evidence="3" id="KW-0238">DNA-binding</keyword>
<evidence type="ECO:0000256" key="4">
    <source>
        <dbReference type="ARBA" id="ARBA00023163"/>
    </source>
</evidence>
<keyword evidence="2" id="KW-0731">Sigma factor</keyword>
<dbReference type="CDD" id="cd07043">
    <property type="entry name" value="STAS_anti-anti-sigma_factors"/>
    <property type="match status" value="1"/>
</dbReference>
<dbReference type="Gene3D" id="3.30.750.24">
    <property type="entry name" value="STAS domain"/>
    <property type="match status" value="1"/>
</dbReference>
<accession>A0ABW2HIA5</accession>
<dbReference type="Proteomes" id="UP001596548">
    <property type="component" value="Unassembled WGS sequence"/>
</dbReference>
<dbReference type="SUPFAM" id="SSF88659">
    <property type="entry name" value="Sigma3 and sigma4 domains of RNA polymerase sigma factors"/>
    <property type="match status" value="2"/>
</dbReference>
<dbReference type="InterPro" id="IPR013325">
    <property type="entry name" value="RNA_pol_sigma_r2"/>
</dbReference>
<feature type="domain" description="STAS" evidence="5">
    <location>
        <begin position="273"/>
        <end position="374"/>
    </location>
</feature>
<dbReference type="PROSITE" id="PS50801">
    <property type="entry name" value="STAS"/>
    <property type="match status" value="1"/>
</dbReference>
<dbReference type="PANTHER" id="PTHR30385:SF4">
    <property type="entry name" value="RNA POLYMERASE SIGMA-E FACTOR"/>
    <property type="match status" value="1"/>
</dbReference>
<dbReference type="InterPro" id="IPR036513">
    <property type="entry name" value="STAS_dom_sf"/>
</dbReference>
<proteinExistence type="predicted"/>
<gene>
    <name evidence="6" type="ORF">ACFQS1_03125</name>
</gene>
<evidence type="ECO:0000256" key="1">
    <source>
        <dbReference type="ARBA" id="ARBA00023015"/>
    </source>
</evidence>
<name>A0ABW2HIA5_9ACTN</name>
<evidence type="ECO:0000259" key="5">
    <source>
        <dbReference type="PROSITE" id="PS50801"/>
    </source>
</evidence>
<dbReference type="Pfam" id="PF13466">
    <property type="entry name" value="STAS_2"/>
    <property type="match status" value="1"/>
</dbReference>
<dbReference type="Pfam" id="PF04545">
    <property type="entry name" value="Sigma70_r4"/>
    <property type="match status" value="1"/>
</dbReference>
<dbReference type="InterPro" id="IPR007630">
    <property type="entry name" value="RNA_pol_sigma70_r4"/>
</dbReference>
<keyword evidence="7" id="KW-1185">Reference proteome</keyword>
<reference evidence="7" key="1">
    <citation type="journal article" date="2019" name="Int. J. Syst. Evol. Microbiol.">
        <title>The Global Catalogue of Microorganisms (GCM) 10K type strain sequencing project: providing services to taxonomists for standard genome sequencing and annotation.</title>
        <authorList>
            <consortium name="The Broad Institute Genomics Platform"/>
            <consortium name="The Broad Institute Genome Sequencing Center for Infectious Disease"/>
            <person name="Wu L."/>
            <person name="Ma J."/>
        </authorList>
    </citation>
    <scope>NUCLEOTIDE SEQUENCE [LARGE SCALE GENOMIC DNA]</scope>
    <source>
        <strain evidence="7">XZYJT-10</strain>
    </source>
</reference>
<evidence type="ECO:0000256" key="3">
    <source>
        <dbReference type="ARBA" id="ARBA00023125"/>
    </source>
</evidence>
<dbReference type="InterPro" id="IPR002645">
    <property type="entry name" value="STAS_dom"/>
</dbReference>
<dbReference type="PANTHER" id="PTHR30385">
    <property type="entry name" value="SIGMA FACTOR F FLAGELLAR"/>
    <property type="match status" value="1"/>
</dbReference>
<evidence type="ECO:0000313" key="7">
    <source>
        <dbReference type="Proteomes" id="UP001596548"/>
    </source>
</evidence>
<evidence type="ECO:0000313" key="6">
    <source>
        <dbReference type="EMBL" id="MFC7272963.1"/>
    </source>
</evidence>
<dbReference type="EMBL" id="JBHTBJ010000001">
    <property type="protein sequence ID" value="MFC7272963.1"/>
    <property type="molecule type" value="Genomic_DNA"/>
</dbReference>
<organism evidence="6 7">
    <name type="scientific">Paractinoplanes rhizophilus</name>
    <dbReference type="NCBI Taxonomy" id="1416877"/>
    <lineage>
        <taxon>Bacteria</taxon>
        <taxon>Bacillati</taxon>
        <taxon>Actinomycetota</taxon>
        <taxon>Actinomycetes</taxon>
        <taxon>Micromonosporales</taxon>
        <taxon>Micromonosporaceae</taxon>
        <taxon>Paractinoplanes</taxon>
    </lineage>
</organism>
<evidence type="ECO:0000256" key="2">
    <source>
        <dbReference type="ARBA" id="ARBA00023082"/>
    </source>
</evidence>
<dbReference type="SUPFAM" id="SSF88946">
    <property type="entry name" value="Sigma2 domain of RNA polymerase sigma factors"/>
    <property type="match status" value="1"/>
</dbReference>
<dbReference type="Pfam" id="PF04542">
    <property type="entry name" value="Sigma70_r2"/>
    <property type="match status" value="1"/>
</dbReference>